<dbReference type="Proteomes" id="UP001201701">
    <property type="component" value="Unassembled WGS sequence"/>
</dbReference>
<name>A0ABS9QNI3_9HYPH</name>
<dbReference type="EMBL" id="JAKREW010000056">
    <property type="protein sequence ID" value="MCG7508875.1"/>
    <property type="molecule type" value="Genomic_DNA"/>
</dbReference>
<reference evidence="1 2" key="1">
    <citation type="submission" date="2022-02" db="EMBL/GenBank/DDBJ databases">
        <title>Draft genome sequence of Mezorhizobium retamae strain IRAMC:0171 isolated from Retama raetam nodules.</title>
        <authorList>
            <person name="Bengaied R."/>
            <person name="Sbissi I."/>
            <person name="Huber K."/>
            <person name="Ghodbane F."/>
            <person name="Nouioui I."/>
            <person name="Tarhouni M."/>
            <person name="Gtari M."/>
        </authorList>
    </citation>
    <scope>NUCLEOTIDE SEQUENCE [LARGE SCALE GENOMIC DNA]</scope>
    <source>
        <strain evidence="1 2">IRAMC:0171</strain>
    </source>
</reference>
<accession>A0ABS9QNI3</accession>
<dbReference type="Gene3D" id="1.10.3230.30">
    <property type="entry name" value="Phage gp6-like head-tail connector protein"/>
    <property type="match status" value="1"/>
</dbReference>
<comment type="caution">
    <text evidence="1">The sequence shown here is derived from an EMBL/GenBank/DDBJ whole genome shotgun (WGS) entry which is preliminary data.</text>
</comment>
<protein>
    <submittedName>
        <fullName evidence="1">Phage gp6-like head-tail connector protein</fullName>
    </submittedName>
</protein>
<organism evidence="1 2">
    <name type="scientific">Mesorhizobium retamae</name>
    <dbReference type="NCBI Taxonomy" id="2912854"/>
    <lineage>
        <taxon>Bacteria</taxon>
        <taxon>Pseudomonadati</taxon>
        <taxon>Pseudomonadota</taxon>
        <taxon>Alphaproteobacteria</taxon>
        <taxon>Hyphomicrobiales</taxon>
        <taxon>Phyllobacteriaceae</taxon>
        <taxon>Mesorhizobium</taxon>
    </lineage>
</organism>
<proteinExistence type="predicted"/>
<dbReference type="RefSeq" id="WP_239370378.1">
    <property type="nucleotide sequence ID" value="NZ_JAKREW010000056.1"/>
</dbReference>
<evidence type="ECO:0000313" key="1">
    <source>
        <dbReference type="EMBL" id="MCG7508875.1"/>
    </source>
</evidence>
<keyword evidence="2" id="KW-1185">Reference proteome</keyword>
<evidence type="ECO:0000313" key="2">
    <source>
        <dbReference type="Proteomes" id="UP001201701"/>
    </source>
</evidence>
<sequence length="113" mass="12211">MVPLVTLEFVKKAIRVAEYNADGEMLPNTDDDLVEGCIEAATEAVLRYLRVLDADPPIWTETTAPKAVKQAIVLGVNSLYNPDQGELLSGLGSSDPKNPMVGLLCMLRKPTLA</sequence>
<gene>
    <name evidence="1" type="ORF">L4923_27950</name>
</gene>
<dbReference type="CDD" id="cd08054">
    <property type="entry name" value="gp6"/>
    <property type="match status" value="1"/>
</dbReference>